<feature type="compositionally biased region" description="Polar residues" evidence="1">
    <location>
        <begin position="313"/>
        <end position="326"/>
    </location>
</feature>
<feature type="region of interest" description="Disordered" evidence="1">
    <location>
        <begin position="410"/>
        <end position="488"/>
    </location>
</feature>
<evidence type="ECO:0000313" key="4">
    <source>
        <dbReference type="EnsemblMetazoa" id="BGLB023444-PA"/>
    </source>
</evidence>
<feature type="domain" description="Fibronectin type-III" evidence="3">
    <location>
        <begin position="1042"/>
        <end position="1137"/>
    </location>
</feature>
<dbReference type="PANTHER" id="PTHR24099">
    <property type="entry name" value="E3 UBIQUITIN-PROTEIN LIGASE TRIM36-RELATED"/>
    <property type="match status" value="1"/>
</dbReference>
<dbReference type="EnsemblMetazoa" id="BGLB023444-RA">
    <property type="protein sequence ID" value="BGLB023444-PA"/>
    <property type="gene ID" value="BGLB023444"/>
</dbReference>
<feature type="domain" description="Fibronectin type-III" evidence="3">
    <location>
        <begin position="1230"/>
        <end position="1323"/>
    </location>
</feature>
<feature type="compositionally biased region" description="Polar residues" evidence="1">
    <location>
        <begin position="1799"/>
        <end position="1810"/>
    </location>
</feature>
<feature type="domain" description="Fibronectin type-III" evidence="3">
    <location>
        <begin position="1604"/>
        <end position="1695"/>
    </location>
</feature>
<evidence type="ECO:0000313" key="5">
    <source>
        <dbReference type="Proteomes" id="UP000076420"/>
    </source>
</evidence>
<feature type="compositionally biased region" description="Polar residues" evidence="1">
    <location>
        <begin position="836"/>
        <end position="848"/>
    </location>
</feature>
<feature type="compositionally biased region" description="Low complexity" evidence="1">
    <location>
        <begin position="572"/>
        <end position="591"/>
    </location>
</feature>
<dbReference type="Proteomes" id="UP000076420">
    <property type="component" value="Unassembled WGS sequence"/>
</dbReference>
<accession>A0A2C9KTQ4</accession>
<dbReference type="OrthoDB" id="443915at2759"/>
<dbReference type="STRING" id="6526.A0A2C9KTQ4"/>
<dbReference type="KEGG" id="bgt:106055668"/>
<keyword evidence="2" id="KW-1133">Transmembrane helix</keyword>
<feature type="region of interest" description="Disordered" evidence="1">
    <location>
        <begin position="60"/>
        <end position="94"/>
    </location>
</feature>
<proteinExistence type="predicted"/>
<feature type="compositionally biased region" description="Basic and acidic residues" evidence="1">
    <location>
        <begin position="449"/>
        <end position="465"/>
    </location>
</feature>
<feature type="compositionally biased region" description="Polar residues" evidence="1">
    <location>
        <begin position="420"/>
        <end position="448"/>
    </location>
</feature>
<feature type="domain" description="Fibronectin type-III" evidence="3">
    <location>
        <begin position="1515"/>
        <end position="1603"/>
    </location>
</feature>
<keyword evidence="2" id="KW-0812">Transmembrane</keyword>
<feature type="region of interest" description="Disordered" evidence="1">
    <location>
        <begin position="544"/>
        <end position="591"/>
    </location>
</feature>
<feature type="compositionally biased region" description="Polar residues" evidence="1">
    <location>
        <begin position="77"/>
        <end position="93"/>
    </location>
</feature>
<sequence length="1871" mass="204095">MTLNCADVGQAITMPGLVGKDSVCGLSSSRKLARRTDEDTAKDRNMSFCKRLECPADSVETSTSTCSTDSEDSSYDVQSVTGSEDALSLSSGLSPEYERRLLGTPGDSCDGGDTLDENDNCDTKVSSVNHFSQCNIQQPLPCDTGTLEIGYRTRHSEQICSGSNVSCNDPCGGDPLTVSPIHTTHPCQHNTSASASTSRCNTTTVADQQVTKEVQCDLMLEVDVTNSAVNGQRQRSLGPESTLSSNKLKITKHIQRSKSFPQMSDKVIFIPIRPSPEQSGLFSCKDNEKKVEGATGGVDPPTQDKSFKRSSKTHQSNPPVARVNPQTNPLINQEQAKPAQTVQQLQPQLHQQYHPAFCQPLYGPPSMFHPENNPYCQSVLYVQAPPAGYYIQDMYTQMPRVDNLHTKQYVAHRPPDNPSGYFSTGSENNKNPPQKQMDNRAVETNTPKSIRETHKSGKSADDALRESSTPSTKRKYKQPLLPDPVIPKYSEMASMTSGTTLESQTAMLQYQQQQQQPFYVQSYTNDNSVFQVGCPSIFMQQSPGSYCGQPTTSVSTPPPPLSHHTPRNQNPSVGGQVSNSQSSSSSSSGGVHFVTDHTGLVIYGPQVANHEDSQQIQLQSQPPPPPQPSGALTTTSSGAESNMGQQIAEDDRKVQAQDNRIPQTNQLAPMFPGSLFVYNDAAGALIAVDASTLEAQLEAVYQQGYLMAAALVPIAGEPSVTSATVNMDNSPATVRMVSSSGPPVPMPMQVPPGHMVQQIVDEHGILTHVILSPQPPGHTAPMTVGPYAGPAAGSPFYPSYGASHYVPTPPQYSHHAHPHPVPPHVHGGIPHIPPSSAASTHVPVQSQGEYGASPPLNSTDDRTLRTRNRVRKKLQQRRFNTNEGIYPTQPRPFPGRRNRVNGDIGLHEPSLVQGHCITPENGPIDVEEENSLITQCLNTMPAPKVTDIEARSSLIQLSPPETDCSELDLDPSDFKYELLLSDKGREAKYKTVFCGDATEITLKDLKPATEYHLKVCAVYGDELKGSLTEPVNFTTLQCEPDPPQAPKLLNKTKTSISLKWNATCENGSKITAYLLECDHGLGESNFREIYSGLQRQFRFTRLNASTRYVFRLAAVNSLGRSPYSESVSTFTSGSVPSQPDPPMLSEQFVYALTISWIRRPNDDEFLLQMEDETTGHGFIPVYNGPNLSYMVAKLRRNTEYKFRLAAKNEEGQSKWSETVCYKTLPEKPHPPSKPQIKGKINPYSFRITWDPPSDSGGTEITKYIVELDDGQEGGYDTVYEGSEREHMFDHLTPGHTYRIRVASSSLGGRSDFSECCVATTLPVPPGQCQAPKLQGKPKATSLHLRWGYPDYNGGSQVTTFAAQMISPDNTSREVYKGHDRDCIVAGLLPGRPYLFQVRAFNRAGAGPWSEPLEVVSGAGVPDSPRAPQVSYRSAHSALISWSEPCNNGASITEYRLEWQQKSEPDFTQLYSGPNVSFDAKGLIPATMYTFRVQAINSAGAGQFSAPTQYVTPPSSPSPIVTIKVQANATSAQLTWREPNNNGSDITSYNIDVNDKPLISVEPLTEYRLEDLAPETTYKIRVQAVNGIGVGAFSSVVKCTTKALPPSPPRLECVLPAPTSIKLKWGEGRNPDLLTYTLEMEKEDGSFQPVYTGPAHTHKITRLQELTTYEFRIFASNDAGSGPYSDTYSFTTTKSPPPPLKAPKVHGLTMSGCTLEWPSVKPMGADATAYILQLLCLNGNEMEYKQIYKGPNTQFHIDGLLPNTDYQARVAAVRVSADNTGDIVGAFSPGVLFSPVTPESPKSSVHTSPNKEGTLEETKPWTDQQKAALILCVFVLVCIISAILCQQLISYMSGTEESLYTPVSPSPSDGGQ</sequence>
<evidence type="ECO:0000259" key="3">
    <source>
        <dbReference type="PROSITE" id="PS50853"/>
    </source>
</evidence>
<dbReference type="SMART" id="SM00060">
    <property type="entry name" value="FN3"/>
    <property type="match status" value="9"/>
</dbReference>
<feature type="region of interest" description="Disordered" evidence="1">
    <location>
        <begin position="836"/>
        <end position="861"/>
    </location>
</feature>
<feature type="domain" description="Fibronectin type-III" evidence="3">
    <location>
        <begin position="939"/>
        <end position="1038"/>
    </location>
</feature>
<dbReference type="InterPro" id="IPR003961">
    <property type="entry name" value="FN3_dom"/>
</dbReference>
<protein>
    <recommendedName>
        <fullName evidence="3">Fibronectin type-III domain-containing protein</fullName>
    </recommendedName>
</protein>
<feature type="domain" description="Fibronectin type-III" evidence="3">
    <location>
        <begin position="1138"/>
        <end position="1226"/>
    </location>
</feature>
<evidence type="ECO:0000256" key="2">
    <source>
        <dbReference type="SAM" id="Phobius"/>
    </source>
</evidence>
<dbReference type="VEuPathDB" id="VectorBase:BGLB023444"/>
<dbReference type="InterPro" id="IPR036116">
    <property type="entry name" value="FN3_sf"/>
</dbReference>
<feature type="region of interest" description="Disordered" evidence="1">
    <location>
        <begin position="1796"/>
        <end position="1818"/>
    </location>
</feature>
<feature type="domain" description="Fibronectin type-III" evidence="3">
    <location>
        <begin position="1698"/>
        <end position="1799"/>
    </location>
</feature>
<feature type="domain" description="Fibronectin type-III" evidence="3">
    <location>
        <begin position="1423"/>
        <end position="1514"/>
    </location>
</feature>
<dbReference type="PANTHER" id="PTHR24099:SF11">
    <property type="entry name" value="FIBRONECTIN TYPE III DOMAIN-CONTAINING 3BA-RELATED"/>
    <property type="match status" value="1"/>
</dbReference>
<dbReference type="VEuPathDB" id="VectorBase:BGLAX_039645"/>
<dbReference type="FunFam" id="2.60.40.10:FF:000373">
    <property type="entry name" value="fibronectin type-III domain-containing protein 3A isoform X1"/>
    <property type="match status" value="1"/>
</dbReference>
<dbReference type="Pfam" id="PF00041">
    <property type="entry name" value="fn3"/>
    <property type="match status" value="6"/>
</dbReference>
<feature type="compositionally biased region" description="Polar residues" evidence="1">
    <location>
        <begin position="630"/>
        <end position="645"/>
    </location>
</feature>
<name>A0A2C9KTQ4_BIOGL</name>
<feature type="domain" description="Fibronectin type-III" evidence="3">
    <location>
        <begin position="1324"/>
        <end position="1419"/>
    </location>
</feature>
<feature type="region of interest" description="Disordered" evidence="1">
    <location>
        <begin position="611"/>
        <end position="655"/>
    </location>
</feature>
<reference evidence="4" key="1">
    <citation type="submission" date="2020-05" db="UniProtKB">
        <authorList>
            <consortium name="EnsemblMetazoa"/>
        </authorList>
    </citation>
    <scope>IDENTIFICATION</scope>
    <source>
        <strain evidence="4">BB02</strain>
    </source>
</reference>
<evidence type="ECO:0000256" key="1">
    <source>
        <dbReference type="SAM" id="MobiDB-lite"/>
    </source>
</evidence>
<dbReference type="InterPro" id="IPR013783">
    <property type="entry name" value="Ig-like_fold"/>
</dbReference>
<gene>
    <name evidence="4" type="primary">106055668</name>
</gene>
<organism evidence="4 5">
    <name type="scientific">Biomphalaria glabrata</name>
    <name type="common">Bloodfluke planorb</name>
    <name type="synonym">Freshwater snail</name>
    <dbReference type="NCBI Taxonomy" id="6526"/>
    <lineage>
        <taxon>Eukaryota</taxon>
        <taxon>Metazoa</taxon>
        <taxon>Spiralia</taxon>
        <taxon>Lophotrochozoa</taxon>
        <taxon>Mollusca</taxon>
        <taxon>Gastropoda</taxon>
        <taxon>Heterobranchia</taxon>
        <taxon>Euthyneura</taxon>
        <taxon>Panpulmonata</taxon>
        <taxon>Hygrophila</taxon>
        <taxon>Lymnaeoidea</taxon>
        <taxon>Planorbidae</taxon>
        <taxon>Biomphalaria</taxon>
    </lineage>
</organism>
<dbReference type="Gene3D" id="2.60.40.10">
    <property type="entry name" value="Immunoglobulins"/>
    <property type="match status" value="9"/>
</dbReference>
<dbReference type="CDD" id="cd00063">
    <property type="entry name" value="FN3"/>
    <property type="match status" value="9"/>
</dbReference>
<feature type="region of interest" description="Disordered" evidence="1">
    <location>
        <begin position="288"/>
        <end position="326"/>
    </location>
</feature>
<dbReference type="PROSITE" id="PS50853">
    <property type="entry name" value="FN3"/>
    <property type="match status" value="9"/>
</dbReference>
<dbReference type="SUPFAM" id="SSF49265">
    <property type="entry name" value="Fibronectin type III"/>
    <property type="match status" value="5"/>
</dbReference>
<feature type="transmembrane region" description="Helical" evidence="2">
    <location>
        <begin position="1826"/>
        <end position="1844"/>
    </location>
</feature>
<keyword evidence="2" id="KW-0472">Membrane</keyword>
<dbReference type="InterPro" id="IPR050617">
    <property type="entry name" value="E3_ligase_FN3/SPRY"/>
</dbReference>